<dbReference type="EMBL" id="JANEYF010003394">
    <property type="protein sequence ID" value="KAJ8936715.1"/>
    <property type="molecule type" value="Genomic_DNA"/>
</dbReference>
<name>A0AAV8XDE1_9CUCU</name>
<dbReference type="SUPFAM" id="SSF52540">
    <property type="entry name" value="P-loop containing nucleoside triphosphate hydrolases"/>
    <property type="match status" value="1"/>
</dbReference>
<dbReference type="InterPro" id="IPR049163">
    <property type="entry name" value="Pif1-like_2B_dom"/>
</dbReference>
<keyword evidence="3" id="KW-1185">Reference proteome</keyword>
<gene>
    <name evidence="2" type="ORF">NQ314_012187</name>
</gene>
<accession>A0AAV8XDE1</accession>
<dbReference type="Proteomes" id="UP001162156">
    <property type="component" value="Unassembled WGS sequence"/>
</dbReference>
<comment type="caution">
    <text evidence="2">The sequence shown here is derived from an EMBL/GenBank/DDBJ whole genome shotgun (WGS) entry which is preliminary data.</text>
</comment>
<evidence type="ECO:0000313" key="3">
    <source>
        <dbReference type="Proteomes" id="UP001162156"/>
    </source>
</evidence>
<dbReference type="InterPro" id="IPR027417">
    <property type="entry name" value="P-loop_NTPase"/>
</dbReference>
<dbReference type="GO" id="GO:0005657">
    <property type="term" value="C:replication fork"/>
    <property type="evidence" value="ECO:0007669"/>
    <property type="project" value="TreeGrafter"/>
</dbReference>
<dbReference type="PANTHER" id="PTHR23274:SF51">
    <property type="entry name" value="OS03G0423850 PROTEIN"/>
    <property type="match status" value="1"/>
</dbReference>
<evidence type="ECO:0000313" key="2">
    <source>
        <dbReference type="EMBL" id="KAJ8936715.1"/>
    </source>
</evidence>
<protein>
    <recommendedName>
        <fullName evidence="1">DNA helicase Pif1-like 2B domain-containing protein</fullName>
    </recommendedName>
</protein>
<evidence type="ECO:0000259" key="1">
    <source>
        <dbReference type="Pfam" id="PF21530"/>
    </source>
</evidence>
<organism evidence="2 3">
    <name type="scientific">Rhamnusium bicolor</name>
    <dbReference type="NCBI Taxonomy" id="1586634"/>
    <lineage>
        <taxon>Eukaryota</taxon>
        <taxon>Metazoa</taxon>
        <taxon>Ecdysozoa</taxon>
        <taxon>Arthropoda</taxon>
        <taxon>Hexapoda</taxon>
        <taxon>Insecta</taxon>
        <taxon>Pterygota</taxon>
        <taxon>Neoptera</taxon>
        <taxon>Endopterygota</taxon>
        <taxon>Coleoptera</taxon>
        <taxon>Polyphaga</taxon>
        <taxon>Cucujiformia</taxon>
        <taxon>Chrysomeloidea</taxon>
        <taxon>Cerambycidae</taxon>
        <taxon>Lepturinae</taxon>
        <taxon>Rhagiini</taxon>
        <taxon>Rhamnusium</taxon>
    </lineage>
</organism>
<dbReference type="AlphaFoldDB" id="A0AAV8XDE1"/>
<dbReference type="Pfam" id="PF21530">
    <property type="entry name" value="Pif1_2B_dom"/>
    <property type="match status" value="1"/>
</dbReference>
<feature type="domain" description="DNA helicase Pif1-like 2B" evidence="1">
    <location>
        <begin position="118"/>
        <end position="164"/>
    </location>
</feature>
<sequence>MERYEEFDQRTYAEWLLALGEGRLPYTSFEGRRRLPNDLIEIPPMFHSPSLEHLLDYVYGGVFDGDEVEDRAILCQTNATVHEVNSLILDRFGGEVTSYFSVDSVKEDPGDRLRIPMDLLNSVNVSGLPPHELKLKVGAVVMLLRNLDVDVGECNGARLQVTRLGDLIVECVFLTGERRGQRIWLPRIKMLARDSLIPREVIRIQFPIRLTYAMTINKSQGQTLRRVGVFLRRP</sequence>
<dbReference type="PANTHER" id="PTHR23274">
    <property type="entry name" value="DNA HELICASE-RELATED"/>
    <property type="match status" value="1"/>
</dbReference>
<proteinExistence type="predicted"/>
<dbReference type="GO" id="GO:0006260">
    <property type="term" value="P:DNA replication"/>
    <property type="evidence" value="ECO:0007669"/>
    <property type="project" value="TreeGrafter"/>
</dbReference>
<reference evidence="2" key="1">
    <citation type="journal article" date="2023" name="Insect Mol. Biol.">
        <title>Genome sequencing provides insights into the evolution of gene families encoding plant cell wall-degrading enzymes in longhorned beetles.</title>
        <authorList>
            <person name="Shin N.R."/>
            <person name="Okamura Y."/>
            <person name="Kirsch R."/>
            <person name="Pauchet Y."/>
        </authorList>
    </citation>
    <scope>NUCLEOTIDE SEQUENCE</scope>
    <source>
        <strain evidence="2">RBIC_L_NR</strain>
    </source>
</reference>